<dbReference type="EMBL" id="VLKH01000002">
    <property type="protein sequence ID" value="TWH82364.1"/>
    <property type="molecule type" value="Genomic_DNA"/>
</dbReference>
<dbReference type="PANTHER" id="PTHR35788:SF1">
    <property type="entry name" value="EXPORTED PROTEIN"/>
    <property type="match status" value="1"/>
</dbReference>
<dbReference type="PANTHER" id="PTHR35788">
    <property type="entry name" value="EXPORTED PROTEIN-RELATED"/>
    <property type="match status" value="1"/>
</dbReference>
<protein>
    <submittedName>
        <fullName evidence="1">Vancomycin resistance protein VanW</fullName>
    </submittedName>
</protein>
<evidence type="ECO:0000313" key="1">
    <source>
        <dbReference type="EMBL" id="TWH82364.1"/>
    </source>
</evidence>
<dbReference type="Proteomes" id="UP000315343">
    <property type="component" value="Unassembled WGS sequence"/>
</dbReference>
<dbReference type="Pfam" id="PF04294">
    <property type="entry name" value="VanW"/>
    <property type="match status" value="1"/>
</dbReference>
<dbReference type="RefSeq" id="WP_212633443.1">
    <property type="nucleotide sequence ID" value="NZ_JAYFNS010000006.1"/>
</dbReference>
<reference evidence="1 2" key="1">
    <citation type="submission" date="2019-07" db="EMBL/GenBank/DDBJ databases">
        <title>Genomic Encyclopedia of Type Strains, Phase I: the one thousand microbial genomes (KMG-I) project.</title>
        <authorList>
            <person name="Kyrpides N."/>
        </authorList>
    </citation>
    <scope>NUCLEOTIDE SEQUENCE [LARGE SCALE GENOMIC DNA]</scope>
    <source>
        <strain evidence="1 2">DSM 13558</strain>
    </source>
</reference>
<gene>
    <name evidence="1" type="ORF">LY60_00662</name>
</gene>
<organism evidence="1 2">
    <name type="scientific">Sedimentibacter saalensis</name>
    <dbReference type="NCBI Taxonomy" id="130788"/>
    <lineage>
        <taxon>Bacteria</taxon>
        <taxon>Bacillati</taxon>
        <taxon>Bacillota</taxon>
        <taxon>Tissierellia</taxon>
        <taxon>Sedimentibacter</taxon>
    </lineage>
</organism>
<keyword evidence="2" id="KW-1185">Reference proteome</keyword>
<evidence type="ECO:0000313" key="2">
    <source>
        <dbReference type="Proteomes" id="UP000315343"/>
    </source>
</evidence>
<name>A0A562JHW5_9FIRM</name>
<comment type="caution">
    <text evidence="1">The sequence shown here is derived from an EMBL/GenBank/DDBJ whole genome shotgun (WGS) entry which is preliminary data.</text>
</comment>
<accession>A0A562JHW5</accession>
<dbReference type="InterPro" id="IPR052913">
    <property type="entry name" value="Glycopeptide_resist_protein"/>
</dbReference>
<dbReference type="AlphaFoldDB" id="A0A562JHW5"/>
<dbReference type="InterPro" id="IPR007391">
    <property type="entry name" value="Vancomycin_resist_VanW"/>
</dbReference>
<proteinExistence type="predicted"/>
<sequence>MSEINNLKPIKRSKCRLLVGKIYYTLSRYLLWHSEKFKFAQKKSQQSLKFECYSHMTPLFRELKEVDMQYQYNKIINLKIAVKRIDGIIIKPGETFSYWKLIGKPTSKKGYVNGMVLYCGTYTMGIGGGLCQLSNLIYWMTLHTPLTVVERYRHSFDVFPDSKRTQPFGSGATCVYPYRDLMIRNDTAEDFQLRVNVGHSFLKGTWLSNNKPIYTYEIFEKKHQFKSEFWGGFSRHNELYRRRYTITGEIIDEEYITENHALMMYSPFLETGSDVGKSS</sequence>